<accession>A0A4U5MUH1</accession>
<dbReference type="EMBL" id="AZBU02000006">
    <property type="protein sequence ID" value="TKR73451.1"/>
    <property type="molecule type" value="Genomic_DNA"/>
</dbReference>
<reference evidence="1 3" key="2">
    <citation type="journal article" date="2015" name="Genome Biol.">
        <title>Comparative genomics of Steinernema reveals deeply conserved gene regulatory networks.</title>
        <authorList>
            <person name="Dillman A.R."/>
            <person name="Macchietto M."/>
            <person name="Porter C.F."/>
            <person name="Rogers A."/>
            <person name="Williams B."/>
            <person name="Antoshechkin I."/>
            <person name="Lee M.M."/>
            <person name="Goodwin Z."/>
            <person name="Lu X."/>
            <person name="Lewis E.E."/>
            <person name="Goodrich-Blair H."/>
            <person name="Stock S.P."/>
            <person name="Adams B.J."/>
            <person name="Sternberg P.W."/>
            <person name="Mortazavi A."/>
        </authorList>
    </citation>
    <scope>NUCLEOTIDE SEQUENCE [LARGE SCALE GENOMIC DNA]</scope>
    <source>
        <strain evidence="1 3">ALL</strain>
    </source>
</reference>
<dbReference type="GO" id="GO:0030286">
    <property type="term" value="C:dynein complex"/>
    <property type="evidence" value="ECO:0007669"/>
    <property type="project" value="InterPro"/>
</dbReference>
<dbReference type="GO" id="GO:0007017">
    <property type="term" value="P:microtubule-based process"/>
    <property type="evidence" value="ECO:0007669"/>
    <property type="project" value="InterPro"/>
</dbReference>
<proteinExistence type="predicted"/>
<evidence type="ECO:0000313" key="1">
    <source>
        <dbReference type="EMBL" id="TKR73451.1"/>
    </source>
</evidence>
<organism evidence="1 3">
    <name type="scientific">Steinernema carpocapsae</name>
    <name type="common">Entomopathogenic nematode</name>
    <dbReference type="NCBI Taxonomy" id="34508"/>
    <lineage>
        <taxon>Eukaryota</taxon>
        <taxon>Metazoa</taxon>
        <taxon>Ecdysozoa</taxon>
        <taxon>Nematoda</taxon>
        <taxon>Chromadorea</taxon>
        <taxon>Rhabditida</taxon>
        <taxon>Tylenchina</taxon>
        <taxon>Panagrolaimomorpha</taxon>
        <taxon>Strongyloidoidea</taxon>
        <taxon>Steinernematidae</taxon>
        <taxon>Steinernema</taxon>
    </lineage>
</organism>
<dbReference type="OrthoDB" id="10033309at2759"/>
<dbReference type="Pfam" id="PF01221">
    <property type="entry name" value="Dynein_light"/>
    <property type="match status" value="1"/>
</dbReference>
<dbReference type="Gene3D" id="3.30.740.10">
    <property type="entry name" value="Protein Inhibitor Of Neuronal Nitric Oxide Synthase"/>
    <property type="match status" value="1"/>
</dbReference>
<comment type="caution">
    <text evidence="1">The sequence shown here is derived from an EMBL/GenBank/DDBJ whole genome shotgun (WGS) entry which is preliminary data.</text>
</comment>
<reference evidence="1" key="3">
    <citation type="journal article" date="2019" name="G3 (Bethesda)">
        <title>Hybrid Assembly of the Genome of the Entomopathogenic Nematode Steinernema carpocapsae Identifies the X-Chromosome.</title>
        <authorList>
            <person name="Serra L."/>
            <person name="Macchietto M."/>
            <person name="Macias-Munoz A."/>
            <person name="McGill C.J."/>
            <person name="Rodriguez I.M."/>
            <person name="Rodriguez B."/>
            <person name="Murad R."/>
            <person name="Mortazavi A."/>
        </authorList>
    </citation>
    <scope>NUCLEOTIDE SEQUENCE</scope>
    <source>
        <strain evidence="1">ALL</strain>
    </source>
</reference>
<protein>
    <recommendedName>
        <fullName evidence="4">Dynein light chain</fullName>
    </recommendedName>
</protein>
<dbReference type="Proteomes" id="UP000298663">
    <property type="component" value="Unassembled WGS sequence"/>
</dbReference>
<evidence type="ECO:0000313" key="2">
    <source>
        <dbReference type="EMBL" id="TKR73535.1"/>
    </source>
</evidence>
<gene>
    <name evidence="1" type="ORF">L596_020759</name>
    <name evidence="2" type="ORF">L596_020834</name>
</gene>
<dbReference type="SMART" id="SM01375">
    <property type="entry name" value="Dynein_light"/>
    <property type="match status" value="1"/>
</dbReference>
<dbReference type="EMBL" id="AZBU02000006">
    <property type="protein sequence ID" value="TKR73535.1"/>
    <property type="molecule type" value="Genomic_DNA"/>
</dbReference>
<reference evidence="1" key="1">
    <citation type="submission" date="2013-11" db="EMBL/GenBank/DDBJ databases">
        <authorList>
            <person name="Sternberg P."/>
            <person name="Dillman A."/>
            <person name="Macchietto M."/>
        </authorList>
    </citation>
    <scope>NUCLEOTIDE SEQUENCE</scope>
    <source>
        <strain evidence="1">ALL</strain>
    </source>
</reference>
<dbReference type="InterPro" id="IPR001372">
    <property type="entry name" value="Dynein_light_chain_typ-1/2"/>
</dbReference>
<sequence>MADAHMSIVKSTLTPTQKSFAIQCASESLEMYANNKSQLYKRIAREFNDKFGSGWQCCSDSDVECDEAICLKMDSTNIVIFKRKK</sequence>
<evidence type="ECO:0008006" key="4">
    <source>
        <dbReference type="Google" id="ProtNLM"/>
    </source>
</evidence>
<dbReference type="AlphaFoldDB" id="A0A4U5MUH1"/>
<evidence type="ECO:0000313" key="3">
    <source>
        <dbReference type="Proteomes" id="UP000298663"/>
    </source>
</evidence>
<dbReference type="InterPro" id="IPR037177">
    <property type="entry name" value="DLC_sf"/>
</dbReference>
<keyword evidence="3" id="KW-1185">Reference proteome</keyword>
<name>A0A4U5MUH1_STECR</name>
<dbReference type="SUPFAM" id="SSF54648">
    <property type="entry name" value="DLC"/>
    <property type="match status" value="1"/>
</dbReference>